<dbReference type="Gene3D" id="3.90.1150.10">
    <property type="entry name" value="Aspartate Aminotransferase, domain 1"/>
    <property type="match status" value="1"/>
</dbReference>
<dbReference type="InterPro" id="IPR015422">
    <property type="entry name" value="PyrdxlP-dep_Trfase_small"/>
</dbReference>
<dbReference type="SUPFAM" id="SSF53383">
    <property type="entry name" value="PLP-dependent transferases"/>
    <property type="match status" value="1"/>
</dbReference>
<accession>A0A484H9J2</accession>
<reference evidence="1" key="1">
    <citation type="submission" date="2018-10" db="EMBL/GenBank/DDBJ databases">
        <authorList>
            <person name="Gruber-Vodicka H."/>
            <person name="Jaeckle O."/>
        </authorList>
    </citation>
    <scope>NUCLEOTIDE SEQUENCE</scope>
</reference>
<dbReference type="GO" id="GO:0004760">
    <property type="term" value="F:L-serine-pyruvate transaminase activity"/>
    <property type="evidence" value="ECO:0007669"/>
    <property type="project" value="UniProtKB-EC"/>
</dbReference>
<dbReference type="EC" id="2.6.1.44" evidence="1"/>
<evidence type="ECO:0000313" key="1">
    <source>
        <dbReference type="EMBL" id="VBB69513.1"/>
    </source>
</evidence>
<keyword evidence="1" id="KW-0670">Pyruvate</keyword>
<keyword evidence="1" id="KW-0032">Aminotransferase</keyword>
<sequence length="81" mass="8329">MVPAGANDSAVRDQLLQRYGLEIGAGLGPLAGKVWRIGLMGQSSNTINILTCLSALETTLPAMGIPVRTGALHAASALLFP</sequence>
<dbReference type="AlphaFoldDB" id="A0A484H9J2"/>
<keyword evidence="1" id="KW-0808">Transferase</keyword>
<proteinExistence type="predicted"/>
<dbReference type="GO" id="GO:0008453">
    <property type="term" value="F:alanine-glyoxylate transaminase activity"/>
    <property type="evidence" value="ECO:0007669"/>
    <property type="project" value="UniProtKB-EC"/>
</dbReference>
<dbReference type="EC" id="2.6.1.51" evidence="1"/>
<dbReference type="InterPro" id="IPR015424">
    <property type="entry name" value="PyrdxlP-dep_Trfase"/>
</dbReference>
<gene>
    <name evidence="1" type="ORF">RIEGSTA812A_PEG_986</name>
</gene>
<name>A0A484H9J2_9ZZZZ</name>
<dbReference type="EMBL" id="LR026963">
    <property type="protein sequence ID" value="VBB69513.1"/>
    <property type="molecule type" value="Genomic_DNA"/>
</dbReference>
<organism evidence="1">
    <name type="scientific">invertebrate metagenome</name>
    <dbReference type="NCBI Taxonomy" id="1711999"/>
    <lineage>
        <taxon>unclassified sequences</taxon>
        <taxon>metagenomes</taxon>
        <taxon>organismal metagenomes</taxon>
    </lineage>
</organism>
<protein>
    <submittedName>
        <fullName evidence="1">Serine--pyruvate aminotransferase / L-alanine:glyoxylate aminotransferase</fullName>
        <ecNumber evidence="1">2.6.1.44</ecNumber>
        <ecNumber evidence="1">2.6.1.51</ecNumber>
    </submittedName>
</protein>